<organism evidence="3 4">
    <name type="scientific">Protopolystoma xenopodis</name>
    <dbReference type="NCBI Taxonomy" id="117903"/>
    <lineage>
        <taxon>Eukaryota</taxon>
        <taxon>Metazoa</taxon>
        <taxon>Spiralia</taxon>
        <taxon>Lophotrochozoa</taxon>
        <taxon>Platyhelminthes</taxon>
        <taxon>Monogenea</taxon>
        <taxon>Polyopisthocotylea</taxon>
        <taxon>Polystomatidea</taxon>
        <taxon>Polystomatidae</taxon>
        <taxon>Protopolystoma</taxon>
    </lineage>
</organism>
<evidence type="ECO:0000313" key="4">
    <source>
        <dbReference type="Proteomes" id="UP000784294"/>
    </source>
</evidence>
<feature type="domain" description="PDE1 N-terminal" evidence="2">
    <location>
        <begin position="34"/>
        <end position="77"/>
    </location>
</feature>
<dbReference type="EMBL" id="CAAALY010049224">
    <property type="protein sequence ID" value="VEL21035.1"/>
    <property type="molecule type" value="Genomic_DNA"/>
</dbReference>
<comment type="caution">
    <text evidence="3">The sequence shown here is derived from an EMBL/GenBank/DDBJ whole genome shotgun (WGS) entry which is preliminary data.</text>
</comment>
<gene>
    <name evidence="3" type="ORF">PXEA_LOCUS14475</name>
</gene>
<dbReference type="Proteomes" id="UP000784294">
    <property type="component" value="Unassembled WGS sequence"/>
</dbReference>
<protein>
    <recommendedName>
        <fullName evidence="2">PDE1 N-terminal domain-containing protein</fullName>
    </recommendedName>
</protein>
<sequence length="95" mass="10883">MSEFESPTGARSRSGDALETLRGSRTGVASGTGEVRDWLEVTFTKNSGFLDLRQHHHERPTFRSLARKVKTRLMMERYVWPKAPSVISDIFRIVF</sequence>
<dbReference type="InterPro" id="IPR013706">
    <property type="entry name" value="PDE1_N"/>
</dbReference>
<evidence type="ECO:0000313" key="3">
    <source>
        <dbReference type="EMBL" id="VEL21035.1"/>
    </source>
</evidence>
<accession>A0A448WVA7</accession>
<reference evidence="3" key="1">
    <citation type="submission" date="2018-11" db="EMBL/GenBank/DDBJ databases">
        <authorList>
            <consortium name="Pathogen Informatics"/>
        </authorList>
    </citation>
    <scope>NUCLEOTIDE SEQUENCE</scope>
</reference>
<proteinExistence type="predicted"/>
<evidence type="ECO:0000259" key="2">
    <source>
        <dbReference type="Pfam" id="PF08499"/>
    </source>
</evidence>
<dbReference type="AlphaFoldDB" id="A0A448WVA7"/>
<name>A0A448WVA7_9PLAT</name>
<dbReference type="Pfam" id="PF08499">
    <property type="entry name" value="PDEase_I_N"/>
    <property type="match status" value="1"/>
</dbReference>
<feature type="region of interest" description="Disordered" evidence="1">
    <location>
        <begin position="1"/>
        <end position="29"/>
    </location>
</feature>
<evidence type="ECO:0000256" key="1">
    <source>
        <dbReference type="SAM" id="MobiDB-lite"/>
    </source>
</evidence>
<keyword evidence="4" id="KW-1185">Reference proteome</keyword>